<accession>A9A752</accession>
<keyword evidence="5 6" id="KW-0238">DNA-binding</keyword>
<dbReference type="InterPro" id="IPR041562">
    <property type="entry name" value="MCM_lid"/>
</dbReference>
<organism evidence="8">
    <name type="scientific">Methanococcus maripaludis (strain C6 / ATCC BAA-1332)</name>
    <dbReference type="NCBI Taxonomy" id="444158"/>
    <lineage>
        <taxon>Archaea</taxon>
        <taxon>Methanobacteriati</taxon>
        <taxon>Methanobacteriota</taxon>
        <taxon>Methanomada group</taxon>
        <taxon>Methanococci</taxon>
        <taxon>Methanococcales</taxon>
        <taxon>Methanococcaceae</taxon>
        <taxon>Methanococcus</taxon>
    </lineage>
</organism>
<dbReference type="InterPro" id="IPR027417">
    <property type="entry name" value="P-loop_NTPase"/>
</dbReference>
<proteinExistence type="inferred from homology"/>
<dbReference type="Gene3D" id="3.40.50.300">
    <property type="entry name" value="P-loop containing nucleotide triphosphate hydrolases"/>
    <property type="match status" value="1"/>
</dbReference>
<dbReference type="PROSITE" id="PS50051">
    <property type="entry name" value="MCM_2"/>
    <property type="match status" value="1"/>
</dbReference>
<dbReference type="Pfam" id="PF00493">
    <property type="entry name" value="MCM"/>
    <property type="match status" value="1"/>
</dbReference>
<dbReference type="Pfam" id="PF17207">
    <property type="entry name" value="MCM_OB"/>
    <property type="match status" value="1"/>
</dbReference>
<dbReference type="CDD" id="cd17706">
    <property type="entry name" value="MCM"/>
    <property type="match status" value="1"/>
</dbReference>
<dbReference type="PRINTS" id="PR01657">
    <property type="entry name" value="MCMFAMILY"/>
</dbReference>
<dbReference type="Gene3D" id="2.40.50.140">
    <property type="entry name" value="Nucleic acid-binding proteins"/>
    <property type="match status" value="1"/>
</dbReference>
<dbReference type="InterPro" id="IPR031327">
    <property type="entry name" value="MCM"/>
</dbReference>
<dbReference type="InterPro" id="IPR033762">
    <property type="entry name" value="MCM_OB"/>
</dbReference>
<keyword evidence="2" id="KW-0235">DNA replication</keyword>
<dbReference type="STRING" id="444158.MmarC6_0420"/>
<gene>
    <name evidence="8" type="ordered locus">MmarC6_0420</name>
</gene>
<dbReference type="GO" id="GO:0017116">
    <property type="term" value="F:single-stranded DNA helicase activity"/>
    <property type="evidence" value="ECO:0007669"/>
    <property type="project" value="TreeGrafter"/>
</dbReference>
<protein>
    <submittedName>
        <fullName evidence="8">MCM family protein</fullName>
    </submittedName>
</protein>
<dbReference type="PANTHER" id="PTHR11630:SF66">
    <property type="entry name" value="DNA REPLICATION LICENSING FACTOR MCM4"/>
    <property type="match status" value="1"/>
</dbReference>
<dbReference type="InterPro" id="IPR036388">
    <property type="entry name" value="WH-like_DNA-bd_sf"/>
</dbReference>
<dbReference type="KEGG" id="mmx:MmarC6_0420"/>
<evidence type="ECO:0000313" key="8">
    <source>
        <dbReference type="EMBL" id="ABX01239.1"/>
    </source>
</evidence>
<evidence type="ECO:0000259" key="7">
    <source>
        <dbReference type="PROSITE" id="PS50051"/>
    </source>
</evidence>
<dbReference type="Pfam" id="PF17855">
    <property type="entry name" value="MCM_lid"/>
    <property type="match status" value="1"/>
</dbReference>
<dbReference type="InterPro" id="IPR001208">
    <property type="entry name" value="MCM_dom"/>
</dbReference>
<dbReference type="SMART" id="SM00350">
    <property type="entry name" value="MCM"/>
    <property type="match status" value="1"/>
</dbReference>
<dbReference type="OrthoDB" id="6747at2157"/>
<dbReference type="GO" id="GO:0003697">
    <property type="term" value="F:single-stranded DNA binding"/>
    <property type="evidence" value="ECO:0007669"/>
    <property type="project" value="TreeGrafter"/>
</dbReference>
<reference evidence="8" key="1">
    <citation type="submission" date="2007-10" db="EMBL/GenBank/DDBJ databases">
        <title>Complete sequence of Methanococcus maripaludis C6.</title>
        <authorList>
            <consortium name="US DOE Joint Genome Institute"/>
            <person name="Copeland A."/>
            <person name="Lucas S."/>
            <person name="Lapidus A."/>
            <person name="Barry K."/>
            <person name="Glavina del Rio T."/>
            <person name="Dalin E."/>
            <person name="Tice H."/>
            <person name="Pitluck S."/>
            <person name="Clum A."/>
            <person name="Schmutz J."/>
            <person name="Larimer F."/>
            <person name="Land M."/>
            <person name="Hauser L."/>
            <person name="Kyrpides N."/>
            <person name="Mikhailova N."/>
            <person name="Sieprawska-Lupa M."/>
            <person name="Whitman W.B."/>
            <person name="Richardson P."/>
        </authorList>
    </citation>
    <scope>NUCLEOTIDE SEQUENCE [LARGE SCALE GENOMIC DNA]</scope>
    <source>
        <strain evidence="8">C6</strain>
    </source>
</reference>
<comment type="similarity">
    <text evidence="1 6">Belongs to the MCM family.</text>
</comment>
<dbReference type="PANTHER" id="PTHR11630">
    <property type="entry name" value="DNA REPLICATION LICENSING FACTOR MCM FAMILY MEMBER"/>
    <property type="match status" value="1"/>
</dbReference>
<keyword evidence="3 6" id="KW-0547">Nucleotide-binding</keyword>
<evidence type="ECO:0000256" key="4">
    <source>
        <dbReference type="ARBA" id="ARBA00022840"/>
    </source>
</evidence>
<dbReference type="InterPro" id="IPR012340">
    <property type="entry name" value="NA-bd_OB-fold"/>
</dbReference>
<evidence type="ECO:0000256" key="5">
    <source>
        <dbReference type="ARBA" id="ARBA00023125"/>
    </source>
</evidence>
<dbReference type="AlphaFoldDB" id="A9A752"/>
<sequence>MDDKRIADLRPKLIDYMKQTHSDDMLLEVPRLVVDIKDIQLYGIFEFLDYLEESPKEALKLLKEAYYDAYHCYKMEKTECAVGVKNLPDTLNRNSKGKRITIEDIKGVTYGKLVEIEGIVVMATKIKLALKEGVYVCTSCGSKEVVNYERPFEVQFEPICSKCAQNMSLVDQESKYIDFQELKIQQPLDLMEDPEEPPKFITVFLENTPGIYCGRVKVTGIPIKNQKNKKIPLHDLLIMGYNCELVSEKLNPVFSEEDIEKFERFSKNKDAVKILSKRISPEIKGYDTIKTAILLQQVRGVKKGRKRADSHILLITDPGTGKSKMLSEVTKIPGNVYGSITTASGVGLTASVVQERTEIGENTWVVKPGLLVKANGGTACLDELTVNRGVLSYVLEAMESQTVHISKGGINTKLPAACSVLAACNPKWGRYDDNISIMEQINIPAPLLSRFDLIFPIKDTPNRDRDSEIANHILDTHIAATKAEKDREIGLSHDIIDGITVDFEFLCKYIAYARQKVPEITKEAHGALRNYYLQMRRSSVQITARQLEAVIRLSEAHAKLKLKDFVELEDSLVAIEMMNDSLKEVAFDPESGSFDIDKIAGMSKKERSKVNIIYDIVESSCALSNWGTISKEDLLLEAQLEGIPEPEAVDLITKLKKMGDIYEPKIGLYKPMGA</sequence>
<name>A9A752_METM6</name>
<evidence type="ECO:0000256" key="6">
    <source>
        <dbReference type="RuleBase" id="RU004070"/>
    </source>
</evidence>
<evidence type="ECO:0000256" key="2">
    <source>
        <dbReference type="ARBA" id="ARBA00022705"/>
    </source>
</evidence>
<dbReference type="SUPFAM" id="SSF50249">
    <property type="entry name" value="Nucleic acid-binding proteins"/>
    <property type="match status" value="1"/>
</dbReference>
<dbReference type="EMBL" id="CP000867">
    <property type="protein sequence ID" value="ABX01239.1"/>
    <property type="molecule type" value="Genomic_DNA"/>
</dbReference>
<dbReference type="eggNOG" id="arCOG00439">
    <property type="taxonomic scope" value="Archaea"/>
</dbReference>
<dbReference type="GO" id="GO:0006260">
    <property type="term" value="P:DNA replication"/>
    <property type="evidence" value="ECO:0007669"/>
    <property type="project" value="UniProtKB-KW"/>
</dbReference>
<dbReference type="Gene3D" id="1.10.10.10">
    <property type="entry name" value="Winged helix-like DNA-binding domain superfamily/Winged helix DNA-binding domain"/>
    <property type="match status" value="1"/>
</dbReference>
<evidence type="ECO:0000256" key="3">
    <source>
        <dbReference type="ARBA" id="ARBA00022741"/>
    </source>
</evidence>
<keyword evidence="4 6" id="KW-0067">ATP-binding</keyword>
<dbReference type="SUPFAM" id="SSF52540">
    <property type="entry name" value="P-loop containing nucleoside triphosphate hydrolases"/>
    <property type="match status" value="1"/>
</dbReference>
<dbReference type="HOGENOM" id="CLU_000995_7_2_2"/>
<dbReference type="GO" id="GO:0042555">
    <property type="term" value="C:MCM complex"/>
    <property type="evidence" value="ECO:0007669"/>
    <property type="project" value="TreeGrafter"/>
</dbReference>
<feature type="domain" description="MCM C-terminal AAA(+) ATPase" evidence="7">
    <location>
        <begin position="271"/>
        <end position="473"/>
    </location>
</feature>
<evidence type="ECO:0000256" key="1">
    <source>
        <dbReference type="ARBA" id="ARBA00008010"/>
    </source>
</evidence>
<dbReference type="GO" id="GO:0005524">
    <property type="term" value="F:ATP binding"/>
    <property type="evidence" value="ECO:0007669"/>
    <property type="project" value="UniProtKB-KW"/>
</dbReference>
<dbReference type="PhylomeDB" id="A9A752"/>
<dbReference type="Gene3D" id="2.20.28.10">
    <property type="match status" value="1"/>
</dbReference>